<evidence type="ECO:0000313" key="4">
    <source>
        <dbReference type="EMBL" id="BAT25518.1"/>
    </source>
</evidence>
<feature type="compositionally biased region" description="Low complexity" evidence="1">
    <location>
        <begin position="96"/>
        <end position="105"/>
    </location>
</feature>
<feature type="chain" id="PRO_5006057813" description="Extensin-like C-terminal domain-containing protein" evidence="2">
    <location>
        <begin position="26"/>
        <end position="326"/>
    </location>
</feature>
<dbReference type="EMBL" id="LC066370">
    <property type="protein sequence ID" value="BAT25518.1"/>
    <property type="molecule type" value="Genomic_DNA"/>
</dbReference>
<keyword evidence="2" id="KW-0732">Signal</keyword>
<feature type="compositionally biased region" description="Low complexity" evidence="1">
    <location>
        <begin position="127"/>
        <end position="138"/>
    </location>
</feature>
<feature type="region of interest" description="Disordered" evidence="1">
    <location>
        <begin position="27"/>
        <end position="140"/>
    </location>
</feature>
<dbReference type="RefSeq" id="WP_060610708.1">
    <property type="nucleotide sequence ID" value="NZ_BBWQ01000026.1"/>
</dbReference>
<dbReference type="Pfam" id="PF06904">
    <property type="entry name" value="Extensin-like_C"/>
    <property type="match status" value="1"/>
</dbReference>
<dbReference type="PROSITE" id="PS51257">
    <property type="entry name" value="PROKAR_LIPOPROTEIN"/>
    <property type="match status" value="1"/>
</dbReference>
<evidence type="ECO:0000256" key="1">
    <source>
        <dbReference type="SAM" id="MobiDB-lite"/>
    </source>
</evidence>
<sequence>MISIRPVVFAACLFASGIGCGAAGAQQNPPVPTPVPGGETAVPDAPSLEGQDIPEEAIPVPELKPGEQPEPGAADPQPQPAPEPESKPKPTSADMPEGPQAAPQGPAQPSPAYIPPEKARTRPEPSAPTTPEAAVTPEESVEAAEALLDAETCEGELKKRGVEFSIGDSIADGDCGVLRPVTIKSLSTGMTVSPDTQMLCRTALALDIWVAEGVVAAAKKALPDEELSSITHASTYVCRARASESRISEHSRGSAIDIAAFGFRSGKSITVERQEPASADDRFLADSRRAACGPFRTVLGPGTDADHDTHFHLDIAARNNGSTYCR</sequence>
<organism evidence="4">
    <name type="scientific">Aureimonas altamirensis</name>
    <dbReference type="NCBI Taxonomy" id="370622"/>
    <lineage>
        <taxon>Bacteria</taxon>
        <taxon>Pseudomonadati</taxon>
        <taxon>Pseudomonadota</taxon>
        <taxon>Alphaproteobacteria</taxon>
        <taxon>Hyphomicrobiales</taxon>
        <taxon>Aurantimonadaceae</taxon>
        <taxon>Aureimonas</taxon>
    </lineage>
</organism>
<accession>A0A0P0YVU3</accession>
<evidence type="ECO:0000259" key="3">
    <source>
        <dbReference type="Pfam" id="PF06904"/>
    </source>
</evidence>
<proteinExistence type="predicted"/>
<feature type="signal peptide" evidence="2">
    <location>
        <begin position="1"/>
        <end position="25"/>
    </location>
</feature>
<protein>
    <recommendedName>
        <fullName evidence="3">Extensin-like C-terminal domain-containing protein</fullName>
    </recommendedName>
</protein>
<dbReference type="AlphaFoldDB" id="A0A0P0YVU3"/>
<name>A0A0P0YVU3_9HYPH</name>
<dbReference type="InterPro" id="IPR009683">
    <property type="entry name" value="Extensin-like_C"/>
</dbReference>
<feature type="domain" description="Extensin-like C-terminal" evidence="3">
    <location>
        <begin position="152"/>
        <end position="326"/>
    </location>
</feature>
<reference evidence="4" key="1">
    <citation type="journal article" date="2015" name="Proc. Natl. Acad. Sci. U.S.A.">
        <title>Bacterial clade with the ribosomal RNA operon on a small plasmid rather than the chromosome.</title>
        <authorList>
            <person name="Anda M."/>
            <person name="Ohtsubo Y."/>
            <person name="Okubo T."/>
            <person name="Sugawara M."/>
            <person name="Nagata Y."/>
            <person name="Tsuda M."/>
            <person name="Minamisawa K."/>
            <person name="Mitsui H."/>
        </authorList>
    </citation>
    <scope>NUCLEOTIDE SEQUENCE</scope>
    <source>
        <strain evidence="4">DSM 21988</strain>
    </source>
</reference>
<evidence type="ECO:0000256" key="2">
    <source>
        <dbReference type="SAM" id="SignalP"/>
    </source>
</evidence>